<accession>A0ACB9YBT3</accession>
<sequence length="3006" mass="344985">MKKIEKNLMSDETNEYNATLSDCNSTDYNSNYKEGYKNSENNEDTFSEECNTPKFEKVIENNRINIRINKNANTQNCKKEKCKRKTNNSFICNLVKKIEDIYKRQLLNNNNNIEQNDCKTLIKSKCKCASKCMSKCKSSFMLNEYLNVEPTNNVFYRRRTPNETLHSSDFNGINLRPLLRFKSLHNYNNNNEMSKLQQQQKKAIIKISNISPSQRFTNNGIYTNQSTPYGTPANFFGLHKNIATGKFNVTKNEECKNSILPSPYFDMYHYSNKTNRRPYRSSNNHKTPPGYVRSVRVVPGCNPLSKVKNEGQKGRKYEGENRQRNEEIEKMNNEPNCSSHNNMNRKTSKICLHINRRGRQSRNRSKNNDKDETCSHKGSEEANCDKEATLFTCDQNLSNRNKRFEEKNKRSKFRASLSAPLKICNKWSNMKRGIHNNCENYENGEALFPLSSINGISINMNKGIDGREIFLHTHNTNSRVGEKDDGNDCIFPSTHCYNISNNEHRCRKCRNRKKRDVKMAYGGIHPANYGLSVLNHDIIEKRSIRNPQNYSNSNSSSYSNGNNSPLGDRMSENKNIGVYMERRRSAFPTTFDNYNKIYYCDGKKGFLKKIDGKKIQRNESHPCEQHENESNDNGKYLKIVGNGTSYIQIEDNKYGKSNNSGIFLDQRNYKSLHDVNDNKTIRYAEGKMHANEMEAHEEGKKEKQVGSLHNSRIRSSSRSNSNSDCRQDALIPMDYKIVKYVDSRGTSKNCIEEDVHIVDGKKRIHNNCMIPLINDGSFTRKCKYQNLKTITIRSDSKSSCDKKGLRCKEACIKSGRLKFRKDTFYNNEKKYNSKNNELYSHKDNMEKFKIVQCYKGDGEHVLLDPLYRFRCDKLKEEETLNLNKIKRNLKNLTSEKPKEICSNTILQIQDEQNGMKAKLCNVADAPSNNNNTKISSQMTRCISKRALPNRLNRLDIPNMYETDTNNNEKGRVNESYYHNKDSSSRCCLNSGRANKRISKRNKFEGNYKYYSKCPLKRISPSMDDNVNKKRIGKRCRSDYGYCFNAVNEEQNYNLSDGHSKYSDKMVEGSKSINSYHPTSNMFEKRKNKKKEDKQFISSRKARQLNSTINECHNKLSAENCYDKYDMQCSQNGSSSVLAGENEHSQGSIDKGGREGRMREKIIRNEEFLGKEKIIDMDKVLREPTIGRTSTSISKICETDTYGCIDGYTKNQLCDIRLLRGNFSHQEKKREIKNSYSYTNRSSKGGNSTLYAVGRYPVVVKDEQRDKMKMCNIPSTRSIYHGKNSSIHMKKKSMLGKYRSNLDDVELEHNSYSNKVHETERQSNQRMRCYSSEGEKSICNVDSKLDKLYSTQDGFSRCVHKNGGAYKKESTKCCHHNSDSNNSMSNNLKSKSKDDKLSYILSSNKFIRAQRKKKRGALEGFVCEGECNNLLRNGREMVKHSNGDKHGEPPKNVLYNEHRSGTSVRRGVSVRSSNRGRSDKRGNSTELKRRIPDLVNHEERYYTKNNIYDSAGVRSENDSKYHSNERRLYRKERNHTYGNDYKGKSTKCSSKSKGYGTTKYANDMNNNEEAKYKNERKKREFLQYNNSYSSNHSRNRSLYEKNISPCNSHKQDFHFSTSRNCDSNTYNLNEKLSDINVPTVILKKPTIIISDNSNGDKEEKKEFGKKNIFTCSYVNENYNPKEKVHSSSIHSKEGNNMDHYYSSEFHNRKNELSKNRENIISQNAHEKSTNDIYRINCTSKEENDLSVKKMNRSKLSYILYDEHDDMGKNNNKFFKFKKKKKYDTTDEQLRYKIATSTGSSHDKKESSTKSRIINEPIRGVKRELYISTNEENRYFREQKNSSVEKDREYIKSINRSLSSHPTNYENVEKNSKNGNLSMHIYNSKNIDNVFLHREKRKSSESICRKVSSNLREEHIFPDTETDRSKISSKGKRNAQINTDEKKHICADNYNTINSGLFEADEKILQTDSLKRRNSGKLMDGQLVGSHHTDSVERPLSSNIDVQNYSRSYINMNSKNLHIGCTKLSTDDYRTLICRKNSLSSTSANCDNEQTEGSNEDFCKSAKDIYLKRQSENSLKSRKQKSISYNNKWESKDKLGNNMNTKKGSGLVYHKEGLFDGGTNTDLSYRRNKYSIKKCINSFTPQHDNTERGNHDNTDRYDDMDNYSDNYNDNYECINRGASSQINGDKEKRLTDSHNNNSFKIKNKGNMNNHRRGKGQKIIHALHYNNYSDSEKCKSSNVNTSDHISRGNIMNSSSEYLNCHNTNGSLTSTVNKAFEKKKKIRSKCSSDSKSVEEIRYSNSRENKNFKNSISGYNKEMENYDNNNLRNAHTKLSSESDKKWSEKKSKSKNMNNYHSNIHTCKAMSNEKKLTINSFNENILSEKDEVNDKYSFNKSLNLSKTMNKFDQNKASNSIVLKEEEKGKGTNCSNSIIFNSVNGQMSQGIQNACKGQVISYLTDNKADNNGKRTDNYNCAMYNVAGDEGNANVSANVGKSESHIKIQTEGDAVKREMSSEYCPMNCFNIGEDKNIPRKPLNSVLGLKEANDYMKNELNYYLTNSIKNENAHEDTTKKMDCTPSSFNMVNDIKNSVHNEEPIKNIYNTSNIVDKSYFCVRDNREIFNTLNSGEINCIHENINNSVSNGNRNSSDNIDGNGSNSSSANSNGNSGYSSVCIRKNNSNASDIATAHNSSTPVGSGIPVTTNAYPNGTCLSEERGNPICFNGNGNVFTCINSNEREQIKFTNPAFRISSDSELRKGYHNNVYYDDINRNQNVSVPPLTSTTNTNNSMIYQMPPSYHLMNKRSIYGNAINPTSTAPEPATRSIIFNYNRTSNNDNNINSEYMNGKNISSNNIISNNISRNIINGNNNDPNLVINPSLVNGNGSGGTYYYSKAFSTGNLHNEHFKNNIFYTKFASNDNNYSDNKNNILLNRLVNNNNEGSDSPINIPEAQGILDPNFSKINNTVQMNNTKMQNIINNNYANLRNNPLVNNNMKNQNIFYDINGKAYMHSVVTA</sequence>
<dbReference type="Proteomes" id="UP001056978">
    <property type="component" value="Chromosome 9"/>
</dbReference>
<organism evidence="1 2">
    <name type="scientific">Plasmodium brasilianum</name>
    <dbReference type="NCBI Taxonomy" id="5824"/>
    <lineage>
        <taxon>Eukaryota</taxon>
        <taxon>Sar</taxon>
        <taxon>Alveolata</taxon>
        <taxon>Apicomplexa</taxon>
        <taxon>Aconoidasida</taxon>
        <taxon>Haemosporida</taxon>
        <taxon>Plasmodiidae</taxon>
        <taxon>Plasmodium</taxon>
        <taxon>Plasmodium (Plasmodium)</taxon>
    </lineage>
</organism>
<name>A0ACB9YBT3_PLABR</name>
<reference evidence="1" key="1">
    <citation type="submission" date="2022-06" db="EMBL/GenBank/DDBJ databases">
        <title>The First Complete Genome of the Simian Malaria Parasite Plasmodium brasilianum.</title>
        <authorList>
            <person name="Bajic M."/>
            <person name="Ravishankar S."/>
        </authorList>
    </citation>
    <scope>NUCLEOTIDE SEQUENCE</scope>
    <source>
        <strain evidence="1">Bolivian I</strain>
    </source>
</reference>
<keyword evidence="2" id="KW-1185">Reference proteome</keyword>
<dbReference type="EMBL" id="CM043777">
    <property type="protein sequence ID" value="KAI4838523.1"/>
    <property type="molecule type" value="Genomic_DNA"/>
</dbReference>
<protein>
    <submittedName>
        <fullName evidence="1">Uncharacterized protein</fullName>
    </submittedName>
</protein>
<evidence type="ECO:0000313" key="2">
    <source>
        <dbReference type="Proteomes" id="UP001056978"/>
    </source>
</evidence>
<evidence type="ECO:0000313" key="1">
    <source>
        <dbReference type="EMBL" id="KAI4838523.1"/>
    </source>
</evidence>
<comment type="caution">
    <text evidence="1">The sequence shown here is derived from an EMBL/GenBank/DDBJ whole genome shotgun (WGS) entry which is preliminary data.</text>
</comment>
<gene>
    <name evidence="1" type="ORF">MKS88_003006</name>
</gene>
<proteinExistence type="predicted"/>